<proteinExistence type="predicted"/>
<comment type="caution">
    <text evidence="2">The sequence shown here is derived from an EMBL/GenBank/DDBJ whole genome shotgun (WGS) entry which is preliminary data.</text>
</comment>
<dbReference type="EMBL" id="BLXY01000003">
    <property type="protein sequence ID" value="GFO64346.1"/>
    <property type="molecule type" value="Genomic_DNA"/>
</dbReference>
<gene>
    <name evidence="2" type="ORF">GMPD_22650</name>
</gene>
<dbReference type="Proteomes" id="UP000568888">
    <property type="component" value="Unassembled WGS sequence"/>
</dbReference>
<evidence type="ECO:0000313" key="3">
    <source>
        <dbReference type="Proteomes" id="UP000568888"/>
    </source>
</evidence>
<organism evidence="2 3">
    <name type="scientific">Geomonas paludis</name>
    <dbReference type="NCBI Taxonomy" id="2740185"/>
    <lineage>
        <taxon>Bacteria</taxon>
        <taxon>Pseudomonadati</taxon>
        <taxon>Thermodesulfobacteriota</taxon>
        <taxon>Desulfuromonadia</taxon>
        <taxon>Geobacterales</taxon>
        <taxon>Geobacteraceae</taxon>
        <taxon>Geomonas</taxon>
    </lineage>
</organism>
<dbReference type="AlphaFoldDB" id="A0A6V8MVZ0"/>
<name>A0A6V8MVZ0_9BACT</name>
<reference evidence="3" key="1">
    <citation type="submission" date="2020-06" db="EMBL/GenBank/DDBJ databases">
        <title>Draft genomic sequecing of Geomonas sp. Red736.</title>
        <authorList>
            <person name="Itoh H."/>
            <person name="Xu Z.X."/>
            <person name="Ushijima N."/>
            <person name="Masuda Y."/>
            <person name="Shiratori Y."/>
            <person name="Senoo K."/>
        </authorList>
    </citation>
    <scope>NUCLEOTIDE SEQUENCE [LARGE SCALE GENOMIC DNA]</scope>
    <source>
        <strain evidence="3">Red736</strain>
    </source>
</reference>
<protein>
    <submittedName>
        <fullName evidence="2">Uncharacterized protein</fullName>
    </submittedName>
</protein>
<evidence type="ECO:0000313" key="2">
    <source>
        <dbReference type="EMBL" id="GFO64346.1"/>
    </source>
</evidence>
<evidence type="ECO:0000256" key="1">
    <source>
        <dbReference type="SAM" id="MobiDB-lite"/>
    </source>
</evidence>
<feature type="region of interest" description="Disordered" evidence="1">
    <location>
        <begin position="1"/>
        <end position="68"/>
    </location>
</feature>
<accession>A0A6V8MVZ0</accession>
<sequence length="68" mass="7020">MLPPGTMSPHCKALTPAPLPEGEGWTPEHITEQLNSSAGFTGLPLPMGEGWGEGDATDDPFETSGKAA</sequence>